<reference evidence="1" key="1">
    <citation type="submission" date="2009-01" db="EMBL/GenBank/DDBJ databases">
        <title>Complete sequence of chromosome Cyanothece sp. PCC 7425.</title>
        <authorList>
            <consortium name="US DOE Joint Genome Institute"/>
            <person name="Lucas S."/>
            <person name="Copeland A."/>
            <person name="Lapidus A."/>
            <person name="Glavina del Rio T."/>
            <person name="Dalin E."/>
            <person name="Tice H."/>
            <person name="Bruce D."/>
            <person name="Goodwin L."/>
            <person name="Pitluck S."/>
            <person name="Sims D."/>
            <person name="Meineke L."/>
            <person name="Brettin T."/>
            <person name="Detter J.C."/>
            <person name="Han C."/>
            <person name="Larimer F."/>
            <person name="Land M."/>
            <person name="Hauser L."/>
            <person name="Kyrpides N."/>
            <person name="Ovchinnikova G."/>
            <person name="Liberton M."/>
            <person name="Stoeckel J."/>
            <person name="Banerjee A."/>
            <person name="Singh A."/>
            <person name="Page L."/>
            <person name="Sato H."/>
            <person name="Zhao L."/>
            <person name="Sherman L."/>
            <person name="Pakrasi H."/>
            <person name="Richardson P."/>
        </authorList>
    </citation>
    <scope>NUCLEOTIDE SEQUENCE</scope>
    <source>
        <strain evidence="1">PCC 7425</strain>
    </source>
</reference>
<accession>B8HJL0</accession>
<protein>
    <submittedName>
        <fullName evidence="1">Uncharacterized protein</fullName>
    </submittedName>
</protein>
<name>B8HJL0_CYAP4</name>
<dbReference type="eggNOG" id="ENOG5032WBH">
    <property type="taxonomic scope" value="Bacteria"/>
</dbReference>
<sequence length="371" mass="42275">MDSIRWDETWHRLREWTNGQGPSERLAAQILIHEGFESLDPSHPLGGKDGGRDALCKRNGNPWIMAVYFPRGQKDYSEIEKKLIDDITSARKHSPIGLAFVTNQELRLGERQVLKNIALPLELELYHLEKITAILDNPTMAGVRKQFLAIDSGVEVPMLELQFAHTHSKEAIGNTIQLQSIVYASHEKPIPNLKQARETCGPLILPVSPLDEVNPAYMRDKEKYIRLSNIYKKVLFCLYNSSTAMAEDVRVEIEGTLSEGIHIADEPPRRPARRLLDRVSFTPYFRNHLGVIPEIEKYANKFKMSIRFGNVQPGYRSLMEEPFFLGSEKSSHLNLNVKIFANNLPKPIESSLRAEFEIIHKPSLSLKLLAF</sequence>
<dbReference type="HOGENOM" id="CLU_745395_0_0_3"/>
<organism evidence="1">
    <name type="scientific">Cyanothece sp. (strain PCC 7425 / ATCC 29141)</name>
    <dbReference type="NCBI Taxonomy" id="395961"/>
    <lineage>
        <taxon>Bacteria</taxon>
        <taxon>Bacillati</taxon>
        <taxon>Cyanobacteriota</taxon>
        <taxon>Cyanophyceae</taxon>
        <taxon>Gomontiellales</taxon>
        <taxon>Cyanothecaceae</taxon>
        <taxon>Cyanothece</taxon>
    </lineage>
</organism>
<dbReference type="KEGG" id="cyn:Cyan7425_2608"/>
<dbReference type="EMBL" id="CP001344">
    <property type="protein sequence ID" value="ACL44963.1"/>
    <property type="molecule type" value="Genomic_DNA"/>
</dbReference>
<dbReference type="AlphaFoldDB" id="B8HJL0"/>
<proteinExistence type="predicted"/>
<evidence type="ECO:0000313" key="1">
    <source>
        <dbReference type="EMBL" id="ACL44963.1"/>
    </source>
</evidence>
<gene>
    <name evidence="1" type="ordered locus">Cyan7425_2608</name>
</gene>